<dbReference type="InParanoid" id="A0A2T0GRA8"/>
<dbReference type="NCBIfam" id="TIGR01509">
    <property type="entry name" value="HAD-SF-IA-v3"/>
    <property type="match status" value="1"/>
</dbReference>
<dbReference type="PANTHER" id="PTHR47829:SF1">
    <property type="entry name" value="HAD FAMILY PHOSPHATASE"/>
    <property type="match status" value="1"/>
</dbReference>
<name>A0A2T0GRA8_ACTMO</name>
<dbReference type="SUPFAM" id="SSF56784">
    <property type="entry name" value="HAD-like"/>
    <property type="match status" value="1"/>
</dbReference>
<dbReference type="STRING" id="1050202.GCA_000384035_02816"/>
<protein>
    <recommendedName>
        <fullName evidence="3">Haloacid dehalogenase</fullName>
    </recommendedName>
</protein>
<proteinExistence type="predicted"/>
<gene>
    <name evidence="1" type="ORF">CEP50_19745</name>
</gene>
<comment type="caution">
    <text evidence="1">The sequence shown here is derived from an EMBL/GenBank/DDBJ whole genome shotgun (WGS) entry which is preliminary data.</text>
</comment>
<evidence type="ECO:0000313" key="1">
    <source>
        <dbReference type="EMBL" id="PRW61627.1"/>
    </source>
</evidence>
<accession>A0A2T0GRA8</accession>
<keyword evidence="2" id="KW-1185">Reference proteome</keyword>
<dbReference type="InterPro" id="IPR023214">
    <property type="entry name" value="HAD_sf"/>
</dbReference>
<sequence length="134" mass="14023">MRTALSALVTDYGGVLDDHGTEQPGARAPLLVRLGELRERGVATALLSNGNSVPPEVADAGVLDVMVLSAEVGTSKPDPAIYHLTAEFLGVSPRNCVFVDDVARNVSAAVRTGMVGVLHRDVASTLDELAVLFE</sequence>
<dbReference type="EMBL" id="PVSR01000083">
    <property type="protein sequence ID" value="PRW61627.1"/>
    <property type="molecule type" value="Genomic_DNA"/>
</dbReference>
<evidence type="ECO:0008006" key="3">
    <source>
        <dbReference type="Google" id="ProtNLM"/>
    </source>
</evidence>
<organism evidence="1 2">
    <name type="scientific">Actinopolyspora mortivallis</name>
    <dbReference type="NCBI Taxonomy" id="33906"/>
    <lineage>
        <taxon>Bacteria</taxon>
        <taxon>Bacillati</taxon>
        <taxon>Actinomycetota</taxon>
        <taxon>Actinomycetes</taxon>
        <taxon>Actinopolysporales</taxon>
        <taxon>Actinopolysporaceae</taxon>
        <taxon>Actinopolyspora</taxon>
    </lineage>
</organism>
<dbReference type="InterPro" id="IPR052898">
    <property type="entry name" value="ACAD10-like"/>
</dbReference>
<dbReference type="PANTHER" id="PTHR47829">
    <property type="entry name" value="HYDROLASE, PUTATIVE (AFU_ORTHOLOGUE AFUA_1G12880)-RELATED"/>
    <property type="match status" value="1"/>
</dbReference>
<evidence type="ECO:0000313" key="2">
    <source>
        <dbReference type="Proteomes" id="UP000239352"/>
    </source>
</evidence>
<dbReference type="Proteomes" id="UP000239352">
    <property type="component" value="Unassembled WGS sequence"/>
</dbReference>
<dbReference type="Pfam" id="PF00702">
    <property type="entry name" value="Hydrolase"/>
    <property type="match status" value="1"/>
</dbReference>
<dbReference type="AlphaFoldDB" id="A0A2T0GRA8"/>
<dbReference type="Gene3D" id="3.40.50.1000">
    <property type="entry name" value="HAD superfamily/HAD-like"/>
    <property type="match status" value="1"/>
</dbReference>
<reference evidence="1 2" key="1">
    <citation type="submission" date="2018-03" db="EMBL/GenBank/DDBJ databases">
        <title>Actinopolyspora mortivallis from Sahara, screening for active biomolecules.</title>
        <authorList>
            <person name="Selama O."/>
            <person name="Wellington E.M.H."/>
            <person name="Hacene H."/>
        </authorList>
    </citation>
    <scope>NUCLEOTIDE SEQUENCE [LARGE SCALE GENOMIC DNA]</scope>
    <source>
        <strain evidence="1 2">M5A</strain>
    </source>
</reference>
<dbReference type="InterPro" id="IPR036412">
    <property type="entry name" value="HAD-like_sf"/>
</dbReference>
<dbReference type="InterPro" id="IPR006439">
    <property type="entry name" value="HAD-SF_hydro_IA"/>
</dbReference>